<protein>
    <submittedName>
        <fullName evidence="4">RNaseH domain-containing protein</fullName>
    </submittedName>
</protein>
<dbReference type="InterPro" id="IPR024996">
    <property type="entry name" value="RNaseH_pPIWI_RE"/>
</dbReference>
<accession>A0ABZ1S184</accession>
<name>A0ABZ1S184_9ACTN</name>
<keyword evidence="5" id="KW-1185">Reference proteome</keyword>
<gene>
    <name evidence="4" type="ORF">OG994_21545</name>
</gene>
<reference evidence="4" key="1">
    <citation type="submission" date="2022-10" db="EMBL/GenBank/DDBJ databases">
        <title>The complete genomes of actinobacterial strains from the NBC collection.</title>
        <authorList>
            <person name="Joergensen T.S."/>
            <person name="Alvarez Arevalo M."/>
            <person name="Sterndorff E.B."/>
            <person name="Faurdal D."/>
            <person name="Vuksanovic O."/>
            <person name="Mourched A.-S."/>
            <person name="Charusanti P."/>
            <person name="Shaw S."/>
            <person name="Blin K."/>
            <person name="Weber T."/>
        </authorList>
    </citation>
    <scope>NUCLEOTIDE SEQUENCE</scope>
    <source>
        <strain evidence="4">NBC_00256</strain>
    </source>
</reference>
<sequence length="835" mass="93068">MDNTRGHPAGRRRRRRPPRGVPRREPAPRQVSYASKLAELLAAVEPELVSLGDQLTWHGDQLDAPRWVWEAATWEIAERLSGKPWTIDGTDVILRYDTDGNVTVWDSDQLWTGHWDEQEDDLHYATLRMQLAMKTLPWMRHPVLVADPAVSWYSRWLSSARTGWLAQHSLDDPLLSLAFEGRGSGTRIERTSDLALTVWSRLRGEELIRPEDRDLTGVPGRLRALVPKSVRFPIGRGVGMYTIRELSTRIATALKVENITASNIVGHRFPKAARRQLTLGRDSDLLHDDALPAIIAASGCQRLRILVLYSEQHTRARLQRLLAYHLNRPELAETGIPEDQAVAVGPNVEIVFCHAAQLLAHGEHTERAALLAKLPHLDAPAGTRLLALCETEYDARKWAAQRKASRKKDSKVQDPDLTDAKPVLSRLLAQHEILVQFIKTKQATSAPDPEPVETDQHDLEPDEGNAEAPPEDDALTALGKTLRKDHAGHAAVADLLRAGGLVHPRLSQALAYGRFGITEPIAFVGLHVREQRGQKRFGPKRISWSLVAFIPDGQHWNVKAYQAKRHPRGGPSGWQDYFTANTAFRSHSLPEGGRQDLTLVDTIDTALGQLRAHLAAAVGYVLLVSGDSSRSLWPLLANKNLDLQPDAAGQVNGRPALPGYSRSCGHRPRAVVRVTSGSTDLPRPVEVHGFKTVKSKNGEKEQKPYLGKTTEALYQLDGARNTWILSNIPRQFKGGRRYSRAGESSSRWTADVEAGSHTWYAHTSTEIVVLGCDENPIRYAIAAARLCDHAVSWDGRTQYPAPVHLAIKMDKDHPDYRRTIDLEEERELDELNDGE</sequence>
<dbReference type="EMBL" id="CP108084">
    <property type="protein sequence ID" value="WUP48188.1"/>
    <property type="molecule type" value="Genomic_DNA"/>
</dbReference>
<evidence type="ECO:0000313" key="4">
    <source>
        <dbReference type="EMBL" id="WUP48188.1"/>
    </source>
</evidence>
<feature type="region of interest" description="Disordered" evidence="1">
    <location>
        <begin position="1"/>
        <end position="29"/>
    </location>
</feature>
<dbReference type="Pfam" id="PF13111">
    <property type="entry name" value="pPIWI_RE_X"/>
    <property type="match status" value="1"/>
</dbReference>
<proteinExistence type="predicted"/>
<organism evidence="4 5">
    <name type="scientific">Micromonospora globbae</name>
    <dbReference type="NCBI Taxonomy" id="1894969"/>
    <lineage>
        <taxon>Bacteria</taxon>
        <taxon>Bacillati</taxon>
        <taxon>Actinomycetota</taxon>
        <taxon>Actinomycetes</taxon>
        <taxon>Micromonosporales</taxon>
        <taxon>Micromonosporaceae</taxon>
        <taxon>Micromonospora</taxon>
    </lineage>
</organism>
<evidence type="ECO:0000259" key="3">
    <source>
        <dbReference type="Pfam" id="PF13111"/>
    </source>
</evidence>
<feature type="compositionally biased region" description="Basic residues" evidence="1">
    <location>
        <begin position="8"/>
        <end position="18"/>
    </location>
</feature>
<evidence type="ECO:0000259" key="2">
    <source>
        <dbReference type="Pfam" id="PF13032"/>
    </source>
</evidence>
<dbReference type="Proteomes" id="UP001432190">
    <property type="component" value="Chromosome"/>
</dbReference>
<feature type="domain" description="pPIWI-RE RNaseH" evidence="2">
    <location>
        <begin position="524"/>
        <end position="815"/>
    </location>
</feature>
<feature type="region of interest" description="Disordered" evidence="1">
    <location>
        <begin position="441"/>
        <end position="472"/>
    </location>
</feature>
<dbReference type="Pfam" id="PF13032">
    <property type="entry name" value="RNaseH_pPIWI_RE"/>
    <property type="match status" value="1"/>
</dbReference>
<feature type="domain" description="pPIWI-RE module N-terminal" evidence="3">
    <location>
        <begin position="39"/>
        <end position="256"/>
    </location>
</feature>
<dbReference type="RefSeq" id="WP_328850771.1">
    <property type="nucleotide sequence ID" value="NZ_CP108084.1"/>
</dbReference>
<dbReference type="InterPro" id="IPR025085">
    <property type="entry name" value="pPIWI_RE_X"/>
</dbReference>
<evidence type="ECO:0000313" key="5">
    <source>
        <dbReference type="Proteomes" id="UP001432190"/>
    </source>
</evidence>
<evidence type="ECO:0000256" key="1">
    <source>
        <dbReference type="SAM" id="MobiDB-lite"/>
    </source>
</evidence>
<feature type="compositionally biased region" description="Acidic residues" evidence="1">
    <location>
        <begin position="460"/>
        <end position="472"/>
    </location>
</feature>